<organism evidence="4 5">
    <name type="scientific">Sanguibacter gelidistatuariae</name>
    <dbReference type="NCBI Taxonomy" id="1814289"/>
    <lineage>
        <taxon>Bacteria</taxon>
        <taxon>Bacillati</taxon>
        <taxon>Actinomycetota</taxon>
        <taxon>Actinomycetes</taxon>
        <taxon>Micrococcales</taxon>
        <taxon>Sanguibacteraceae</taxon>
        <taxon>Sanguibacter</taxon>
    </lineage>
</organism>
<name>A0A1G6HB80_9MICO</name>
<evidence type="ECO:0000256" key="2">
    <source>
        <dbReference type="SAM" id="Phobius"/>
    </source>
</evidence>
<evidence type="ECO:0000256" key="1">
    <source>
        <dbReference type="SAM" id="MobiDB-lite"/>
    </source>
</evidence>
<dbReference type="OrthoDB" id="5150355at2"/>
<dbReference type="RefSeq" id="WP_093181010.1">
    <property type="nucleotide sequence ID" value="NZ_FMYH01000001.1"/>
</dbReference>
<feature type="compositionally biased region" description="Pro residues" evidence="1">
    <location>
        <begin position="1"/>
        <end position="21"/>
    </location>
</feature>
<feature type="transmembrane region" description="Helical" evidence="2">
    <location>
        <begin position="79"/>
        <end position="98"/>
    </location>
</feature>
<feature type="compositionally biased region" description="Polar residues" evidence="1">
    <location>
        <begin position="54"/>
        <end position="63"/>
    </location>
</feature>
<dbReference type="InterPro" id="IPR025637">
    <property type="entry name" value="DUF4333"/>
</dbReference>
<evidence type="ECO:0000313" key="4">
    <source>
        <dbReference type="EMBL" id="SDB90696.1"/>
    </source>
</evidence>
<protein>
    <recommendedName>
        <fullName evidence="3">DUF4333 domain-containing protein</fullName>
    </recommendedName>
</protein>
<keyword evidence="5" id="KW-1185">Reference proteome</keyword>
<feature type="region of interest" description="Disordered" evidence="1">
    <location>
        <begin position="1"/>
        <end position="75"/>
    </location>
</feature>
<feature type="compositionally biased region" description="Low complexity" evidence="1">
    <location>
        <begin position="22"/>
        <end position="37"/>
    </location>
</feature>
<keyword evidence="2" id="KW-0812">Transmembrane</keyword>
<sequence length="179" mass="18507">MSTNPPSGPPWNRPAPQPPYGTPQQPGQQFPQGYPAASWPNQGQPAAPQHYGAPQQTGFQQSGYAAPPSRPRKTGKAPTVIVTALITGVVAVTATLLATGTLTGPATFDDAAVAEGVAEVLSTNFDLTDVEDVWCPAGIEATEGTEFECTFTSGGEDLSIPITVLNDEGQYRVGGPSPS</sequence>
<accession>A0A1G6HB80</accession>
<dbReference type="Proteomes" id="UP000199039">
    <property type="component" value="Unassembled WGS sequence"/>
</dbReference>
<feature type="domain" description="DUF4333" evidence="3">
    <location>
        <begin position="94"/>
        <end position="169"/>
    </location>
</feature>
<dbReference type="Pfam" id="PF14230">
    <property type="entry name" value="DUF4333"/>
    <property type="match status" value="1"/>
</dbReference>
<evidence type="ECO:0000313" key="5">
    <source>
        <dbReference type="Proteomes" id="UP000199039"/>
    </source>
</evidence>
<dbReference type="EMBL" id="FMYH01000001">
    <property type="protein sequence ID" value="SDB90696.1"/>
    <property type="molecule type" value="Genomic_DNA"/>
</dbReference>
<proteinExistence type="predicted"/>
<keyword evidence="2" id="KW-1133">Transmembrane helix</keyword>
<dbReference type="AlphaFoldDB" id="A0A1G6HB80"/>
<dbReference type="STRING" id="1814289.SAMN05216410_0840"/>
<keyword evidence="2" id="KW-0472">Membrane</keyword>
<gene>
    <name evidence="4" type="ORF">SAMN05216410_0840</name>
</gene>
<reference evidence="4 5" key="1">
    <citation type="submission" date="2016-09" db="EMBL/GenBank/DDBJ databases">
        <authorList>
            <person name="Capua I."/>
            <person name="De Benedictis P."/>
            <person name="Joannis T."/>
            <person name="Lombin L.H."/>
            <person name="Cattoli G."/>
        </authorList>
    </citation>
    <scope>NUCLEOTIDE SEQUENCE [LARGE SCALE GENOMIC DNA]</scope>
    <source>
        <strain evidence="4 5">ISLP-3</strain>
    </source>
</reference>
<evidence type="ECO:0000259" key="3">
    <source>
        <dbReference type="Pfam" id="PF14230"/>
    </source>
</evidence>